<evidence type="ECO:0000256" key="1">
    <source>
        <dbReference type="ARBA" id="ARBA00023015"/>
    </source>
</evidence>
<dbReference type="OrthoDB" id="60111at2"/>
<accession>A0A1I1HK36</accession>
<evidence type="ECO:0000256" key="2">
    <source>
        <dbReference type="ARBA" id="ARBA00023125"/>
    </source>
</evidence>
<dbReference type="RefSeq" id="WP_093360164.1">
    <property type="nucleotide sequence ID" value="NZ_FOLG01000003.1"/>
</dbReference>
<name>A0A1I1HK36_9RHOB</name>
<protein>
    <submittedName>
        <fullName evidence="5">Transcriptional regulator, LacI family</fullName>
    </submittedName>
</protein>
<dbReference type="GO" id="GO:0003700">
    <property type="term" value="F:DNA-binding transcription factor activity"/>
    <property type="evidence" value="ECO:0007669"/>
    <property type="project" value="TreeGrafter"/>
</dbReference>
<dbReference type="GO" id="GO:0000976">
    <property type="term" value="F:transcription cis-regulatory region binding"/>
    <property type="evidence" value="ECO:0007669"/>
    <property type="project" value="TreeGrafter"/>
</dbReference>
<gene>
    <name evidence="5" type="ORF">SAMN04488094_103192</name>
</gene>
<dbReference type="InterPro" id="IPR028082">
    <property type="entry name" value="Peripla_BP_I"/>
</dbReference>
<organism evidence="5 6">
    <name type="scientific">Tropicimonas isoalkanivorans</name>
    <dbReference type="NCBI Taxonomy" id="441112"/>
    <lineage>
        <taxon>Bacteria</taxon>
        <taxon>Pseudomonadati</taxon>
        <taxon>Pseudomonadota</taxon>
        <taxon>Alphaproteobacteria</taxon>
        <taxon>Rhodobacterales</taxon>
        <taxon>Roseobacteraceae</taxon>
        <taxon>Tropicimonas</taxon>
    </lineage>
</organism>
<reference evidence="5 6" key="1">
    <citation type="submission" date="2016-10" db="EMBL/GenBank/DDBJ databases">
        <authorList>
            <person name="de Groot N.N."/>
        </authorList>
    </citation>
    <scope>NUCLEOTIDE SEQUENCE [LARGE SCALE GENOMIC DNA]</scope>
    <source>
        <strain evidence="5 6">DSM 19548</strain>
    </source>
</reference>
<keyword evidence="1" id="KW-0805">Transcription regulation</keyword>
<evidence type="ECO:0000313" key="6">
    <source>
        <dbReference type="Proteomes" id="UP000198728"/>
    </source>
</evidence>
<evidence type="ECO:0000313" key="5">
    <source>
        <dbReference type="EMBL" id="SFC24334.1"/>
    </source>
</evidence>
<keyword evidence="3" id="KW-0804">Transcription</keyword>
<evidence type="ECO:0000259" key="4">
    <source>
        <dbReference type="Pfam" id="PF13377"/>
    </source>
</evidence>
<dbReference type="PANTHER" id="PTHR30146:SF109">
    <property type="entry name" value="HTH-TYPE TRANSCRIPTIONAL REGULATOR GALS"/>
    <property type="match status" value="1"/>
</dbReference>
<dbReference type="PANTHER" id="PTHR30146">
    <property type="entry name" value="LACI-RELATED TRANSCRIPTIONAL REPRESSOR"/>
    <property type="match status" value="1"/>
</dbReference>
<keyword evidence="6" id="KW-1185">Reference proteome</keyword>
<evidence type="ECO:0000256" key="3">
    <source>
        <dbReference type="ARBA" id="ARBA00023163"/>
    </source>
</evidence>
<dbReference type="Proteomes" id="UP000198728">
    <property type="component" value="Unassembled WGS sequence"/>
</dbReference>
<dbReference type="AlphaFoldDB" id="A0A1I1HK36"/>
<proteinExistence type="predicted"/>
<dbReference type="SUPFAM" id="SSF53822">
    <property type="entry name" value="Periplasmic binding protein-like I"/>
    <property type="match status" value="1"/>
</dbReference>
<dbReference type="Gene3D" id="3.40.50.2300">
    <property type="match status" value="2"/>
</dbReference>
<dbReference type="CDD" id="cd06267">
    <property type="entry name" value="PBP1_LacI_sugar_binding-like"/>
    <property type="match status" value="1"/>
</dbReference>
<keyword evidence="2" id="KW-0238">DNA-binding</keyword>
<feature type="domain" description="Transcriptional regulator LacI/GalR-like sensor" evidence="4">
    <location>
        <begin position="123"/>
        <end position="288"/>
    </location>
</feature>
<sequence>MDEHASRPQTDHRRFIGAIVPDLETPFFGALVTRLENAAEAAGYRVITASSHENEEREADLVASMNDLGVAGTALVPARSERGAGPQKLRELDMQAVLVDRVSADDRYDTVTADNYAASSAAADYLLGLGHRHILLHGATRISMAVRLRLAGFVERATTIDPDVQLDELLSDGDPDTQRKAINDYLDTRRIAAATPSAVFSLSQHSTLLVFSELRRRNLQVPQEISLVGFDDADWMQATWPPITAVEQPIKTMAQKAVEVLVSRIEGRTTGAPVQHLEACTMLMRESVGPEKAASLVGGHHN</sequence>
<dbReference type="EMBL" id="FOLG01000003">
    <property type="protein sequence ID" value="SFC24334.1"/>
    <property type="molecule type" value="Genomic_DNA"/>
</dbReference>
<dbReference type="InterPro" id="IPR046335">
    <property type="entry name" value="LacI/GalR-like_sensor"/>
</dbReference>
<dbReference type="Pfam" id="PF13377">
    <property type="entry name" value="Peripla_BP_3"/>
    <property type="match status" value="1"/>
</dbReference>
<dbReference type="STRING" id="441112.SAMN04488094_103192"/>